<keyword evidence="1" id="KW-0560">Oxidoreductase</keyword>
<sequence length="168" mass="19106">MKIFITYGTGPYLQKLIDEHPSERLLLLHKDDDQFALVHETDGDTIFKEGHAYEVLDASGDLADSGFAVLNNISVTDEGRPLFEQRFSQRARLIENEAGFSAIRVLRPLQNDTYIIFTGWKDESSFSDWQSSKAYNEAHKKRGTSEGVDQQPSIFSRPSYVTSYHVVK</sequence>
<dbReference type="Proteomes" id="UP000031829">
    <property type="component" value="Chromosome"/>
</dbReference>
<accession>A0A0B6AEM9</accession>
<evidence type="ECO:0000313" key="1">
    <source>
        <dbReference type="EMBL" id="AJI21926.1"/>
    </source>
</evidence>
<keyword evidence="1" id="KW-0503">Monooxygenase</keyword>
<proteinExistence type="predicted"/>
<protein>
    <submittedName>
        <fullName evidence="1">Antibiotic biosynthesis monooxygenase family protein</fullName>
    </submittedName>
</protein>
<dbReference type="RefSeq" id="WP_013055327.1">
    <property type="nucleotide sequence ID" value="NZ_BCVB01000014.1"/>
</dbReference>
<dbReference type="GO" id="GO:0004497">
    <property type="term" value="F:monooxygenase activity"/>
    <property type="evidence" value="ECO:0007669"/>
    <property type="project" value="UniProtKB-KW"/>
</dbReference>
<dbReference type="InterPro" id="IPR050404">
    <property type="entry name" value="Heme-degrading_MO"/>
</dbReference>
<dbReference type="AlphaFoldDB" id="A0A0B6AEM9"/>
<dbReference type="PANTHER" id="PTHR34474:SF2">
    <property type="entry name" value="SIGNAL TRANSDUCTION PROTEIN TRAP"/>
    <property type="match status" value="1"/>
</dbReference>
<organism evidence="1 2">
    <name type="scientific">Priestia megaterium (strain ATCC 14581 / DSM 32 / CCUG 1817 / JCM 2506 / NBRC 15308 / NCIMB 9376 / NCTC 10342 / NRRL B-14308 / VKM B-512 / Ford 19)</name>
    <name type="common">Bacillus megaterium</name>
    <dbReference type="NCBI Taxonomy" id="1348623"/>
    <lineage>
        <taxon>Bacteria</taxon>
        <taxon>Bacillati</taxon>
        <taxon>Bacillota</taxon>
        <taxon>Bacilli</taxon>
        <taxon>Bacillales</taxon>
        <taxon>Bacillaceae</taxon>
        <taxon>Priestia</taxon>
    </lineage>
</organism>
<gene>
    <name evidence="1" type="ORF">BG04_2888</name>
</gene>
<dbReference type="InterPro" id="IPR011008">
    <property type="entry name" value="Dimeric_a/b-barrel"/>
</dbReference>
<reference evidence="1 2" key="1">
    <citation type="journal article" date="2015" name="Genome Announc.">
        <title>Complete genome sequences for 35 biothreat assay-relevant bacillus species.</title>
        <authorList>
            <person name="Johnson S.L."/>
            <person name="Daligault H.E."/>
            <person name="Davenport K.W."/>
            <person name="Jaissle J."/>
            <person name="Frey K.G."/>
            <person name="Ladner J.T."/>
            <person name="Broomall S.M."/>
            <person name="Bishop-Lilly K.A."/>
            <person name="Bruce D.C."/>
            <person name="Gibbons H.S."/>
            <person name="Coyne S.R."/>
            <person name="Lo C.C."/>
            <person name="Meincke L."/>
            <person name="Munk A.C."/>
            <person name="Koroleva G.I."/>
            <person name="Rosenzweig C.N."/>
            <person name="Palacios G.F."/>
            <person name="Redden C.L."/>
            <person name="Minogue T.D."/>
            <person name="Chain P.S."/>
        </authorList>
    </citation>
    <scope>NUCLEOTIDE SEQUENCE [LARGE SCALE GENOMIC DNA]</scope>
    <source>
        <strain evidence="2">ATCC 14581 / DSM 32 / JCM 2506 / NBRC 15308 / NCIMB 9376 / NCTC 10342 / NRRL B-14308 / VKM B-512</strain>
    </source>
</reference>
<name>A0A0B6AEM9_PRIM2</name>
<dbReference type="HOGENOM" id="CLU_116220_1_0_9"/>
<dbReference type="InterPro" id="IPR007138">
    <property type="entry name" value="ABM_dom"/>
</dbReference>
<dbReference type="PROSITE" id="PS51725">
    <property type="entry name" value="ABM"/>
    <property type="match status" value="1"/>
</dbReference>
<evidence type="ECO:0000313" key="2">
    <source>
        <dbReference type="Proteomes" id="UP000031829"/>
    </source>
</evidence>
<dbReference type="GeneID" id="93640954"/>
<dbReference type="PANTHER" id="PTHR34474">
    <property type="entry name" value="SIGNAL TRANSDUCTION PROTEIN TRAP"/>
    <property type="match status" value="1"/>
</dbReference>
<dbReference type="Pfam" id="PF03992">
    <property type="entry name" value="ABM"/>
    <property type="match status" value="1"/>
</dbReference>
<dbReference type="Gene3D" id="3.30.70.100">
    <property type="match status" value="1"/>
</dbReference>
<dbReference type="KEGG" id="bmeg:BG04_2888"/>
<dbReference type="EMBL" id="CP009920">
    <property type="protein sequence ID" value="AJI21926.1"/>
    <property type="molecule type" value="Genomic_DNA"/>
</dbReference>
<dbReference type="SUPFAM" id="SSF54909">
    <property type="entry name" value="Dimeric alpha+beta barrel"/>
    <property type="match status" value="1"/>
</dbReference>